<dbReference type="SMART" id="SM00387">
    <property type="entry name" value="HATPase_c"/>
    <property type="match status" value="1"/>
</dbReference>
<dbReference type="SMART" id="SM00448">
    <property type="entry name" value="REC"/>
    <property type="match status" value="1"/>
</dbReference>
<dbReference type="GO" id="GO:0005524">
    <property type="term" value="F:ATP binding"/>
    <property type="evidence" value="ECO:0007669"/>
    <property type="project" value="UniProtKB-KW"/>
</dbReference>
<evidence type="ECO:0000313" key="11">
    <source>
        <dbReference type="EMBL" id="RFC69239.1"/>
    </source>
</evidence>
<dbReference type="InterPro" id="IPR003594">
    <property type="entry name" value="HATPase_dom"/>
</dbReference>
<evidence type="ECO:0000259" key="10">
    <source>
        <dbReference type="PROSITE" id="PS50110"/>
    </source>
</evidence>
<feature type="domain" description="Response regulatory" evidence="10">
    <location>
        <begin position="7"/>
        <end position="121"/>
    </location>
</feature>
<accession>A0A371XJ52</accession>
<dbReference type="InterPro" id="IPR001789">
    <property type="entry name" value="Sig_transdc_resp-reg_receiver"/>
</dbReference>
<dbReference type="Pfam" id="PF00072">
    <property type="entry name" value="Response_reg"/>
    <property type="match status" value="1"/>
</dbReference>
<keyword evidence="7" id="KW-0067">ATP-binding</keyword>
<evidence type="ECO:0000256" key="5">
    <source>
        <dbReference type="ARBA" id="ARBA00022741"/>
    </source>
</evidence>
<sequence>MPDIPVHLLYIDDDATLVRLIEKAAQRRGYGLTHAQSVSEGMEQLAQLEPSLIVLDHNLGDGTGLLFLKELEKIDAAPPVIYVTGSTETAVAVNALKAGAYDYVSKTADGNFLELLFNAIESALERSRLNRARLLAEQEMREARERAELLLSEVNHRVANSLALVASLVRMQGSLVKDTAAAHALSETEVRIKAISGVHRRLYRSTDIGKIALDEYMSDLVSDLAGSIAADGRKNIIEFEGDSIYVSPDKAVSIGVAVTELVTNAVKYAYADQSAGRVHVTLSLLPDNHARISVIDEGSGWDGTGAVQGTGLGTRIVKAMMTSLKTKLVYAPRPVGTDASFEFEI</sequence>
<dbReference type="PANTHER" id="PTHR41523:SF8">
    <property type="entry name" value="ETHYLENE RESPONSE SENSOR PROTEIN"/>
    <property type="match status" value="1"/>
</dbReference>
<dbReference type="InterPro" id="IPR011495">
    <property type="entry name" value="Sig_transdc_His_kin_sub2_dim/P"/>
</dbReference>
<evidence type="ECO:0000256" key="3">
    <source>
        <dbReference type="ARBA" id="ARBA00022553"/>
    </source>
</evidence>
<name>A0A371XJ52_9HYPH</name>
<keyword evidence="9" id="KW-0175">Coiled coil</keyword>
<keyword evidence="4" id="KW-0808">Transferase</keyword>
<evidence type="ECO:0000256" key="2">
    <source>
        <dbReference type="ARBA" id="ARBA00012438"/>
    </source>
</evidence>
<dbReference type="InterPro" id="IPR011006">
    <property type="entry name" value="CheY-like_superfamily"/>
</dbReference>
<evidence type="ECO:0000313" key="12">
    <source>
        <dbReference type="Proteomes" id="UP000262379"/>
    </source>
</evidence>
<evidence type="ECO:0000256" key="1">
    <source>
        <dbReference type="ARBA" id="ARBA00000085"/>
    </source>
</evidence>
<dbReference type="InterPro" id="IPR036890">
    <property type="entry name" value="HATPase_C_sf"/>
</dbReference>
<dbReference type="SUPFAM" id="SSF52172">
    <property type="entry name" value="CheY-like"/>
    <property type="match status" value="1"/>
</dbReference>
<dbReference type="GO" id="GO:0000160">
    <property type="term" value="P:phosphorelay signal transduction system"/>
    <property type="evidence" value="ECO:0007669"/>
    <property type="project" value="InterPro"/>
</dbReference>
<dbReference type="Proteomes" id="UP000262379">
    <property type="component" value="Unassembled WGS sequence"/>
</dbReference>
<evidence type="ECO:0000256" key="9">
    <source>
        <dbReference type="SAM" id="Coils"/>
    </source>
</evidence>
<dbReference type="Gene3D" id="3.30.565.10">
    <property type="entry name" value="Histidine kinase-like ATPase, C-terminal domain"/>
    <property type="match status" value="1"/>
</dbReference>
<comment type="caution">
    <text evidence="11">The sequence shown here is derived from an EMBL/GenBank/DDBJ whole genome shotgun (WGS) entry which is preliminary data.</text>
</comment>
<dbReference type="InterPro" id="IPR011102">
    <property type="entry name" value="Sig_transdc_His_kinase_HWE"/>
</dbReference>
<dbReference type="EMBL" id="QURN01000001">
    <property type="protein sequence ID" value="RFC69239.1"/>
    <property type="molecule type" value="Genomic_DNA"/>
</dbReference>
<keyword evidence="3 8" id="KW-0597">Phosphoprotein</keyword>
<dbReference type="EC" id="2.7.13.3" evidence="2"/>
<dbReference type="Pfam" id="PF07568">
    <property type="entry name" value="HisKA_2"/>
    <property type="match status" value="1"/>
</dbReference>
<gene>
    <name evidence="11" type="ORF">DY251_00325</name>
</gene>
<keyword evidence="6" id="KW-0418">Kinase</keyword>
<dbReference type="AlphaFoldDB" id="A0A371XJ52"/>
<dbReference type="SMART" id="SM00911">
    <property type="entry name" value="HWE_HK"/>
    <property type="match status" value="1"/>
</dbReference>
<dbReference type="Pfam" id="PF13581">
    <property type="entry name" value="HATPase_c_2"/>
    <property type="match status" value="1"/>
</dbReference>
<dbReference type="CDD" id="cd16936">
    <property type="entry name" value="HATPase_RsbW-like"/>
    <property type="match status" value="1"/>
</dbReference>
<dbReference type="PROSITE" id="PS50110">
    <property type="entry name" value="RESPONSE_REGULATORY"/>
    <property type="match status" value="1"/>
</dbReference>
<feature type="modified residue" description="4-aspartylphosphate" evidence="8">
    <location>
        <position position="56"/>
    </location>
</feature>
<evidence type="ECO:0000256" key="4">
    <source>
        <dbReference type="ARBA" id="ARBA00022679"/>
    </source>
</evidence>
<dbReference type="GO" id="GO:0004673">
    <property type="term" value="F:protein histidine kinase activity"/>
    <property type="evidence" value="ECO:0007669"/>
    <property type="project" value="UniProtKB-EC"/>
</dbReference>
<protein>
    <recommendedName>
        <fullName evidence="2">histidine kinase</fullName>
        <ecNumber evidence="2">2.7.13.3</ecNumber>
    </recommendedName>
</protein>
<organism evidence="11 12">
    <name type="scientific">Mesorhizobium denitrificans</name>
    <dbReference type="NCBI Taxonomy" id="2294114"/>
    <lineage>
        <taxon>Bacteria</taxon>
        <taxon>Pseudomonadati</taxon>
        <taxon>Pseudomonadota</taxon>
        <taxon>Alphaproteobacteria</taxon>
        <taxon>Hyphomicrobiales</taxon>
        <taxon>Phyllobacteriaceae</taxon>
        <taxon>Mesorhizobium</taxon>
    </lineage>
</organism>
<dbReference type="PANTHER" id="PTHR41523">
    <property type="entry name" value="TWO-COMPONENT SYSTEM SENSOR PROTEIN"/>
    <property type="match status" value="1"/>
</dbReference>
<dbReference type="SUPFAM" id="SSF55874">
    <property type="entry name" value="ATPase domain of HSP90 chaperone/DNA topoisomerase II/histidine kinase"/>
    <property type="match status" value="1"/>
</dbReference>
<keyword evidence="12" id="KW-1185">Reference proteome</keyword>
<proteinExistence type="predicted"/>
<keyword evidence="5" id="KW-0547">Nucleotide-binding</keyword>
<evidence type="ECO:0000256" key="7">
    <source>
        <dbReference type="ARBA" id="ARBA00022840"/>
    </source>
</evidence>
<dbReference type="Gene3D" id="3.40.50.2300">
    <property type="match status" value="1"/>
</dbReference>
<evidence type="ECO:0000256" key="6">
    <source>
        <dbReference type="ARBA" id="ARBA00022777"/>
    </source>
</evidence>
<feature type="coiled-coil region" evidence="9">
    <location>
        <begin position="126"/>
        <end position="153"/>
    </location>
</feature>
<reference evidence="12" key="1">
    <citation type="submission" date="2018-08" db="EMBL/GenBank/DDBJ databases">
        <authorList>
            <person name="Im W.T."/>
        </authorList>
    </citation>
    <scope>NUCLEOTIDE SEQUENCE [LARGE SCALE GENOMIC DNA]</scope>
    <source>
        <strain evidence="12">LA-28</strain>
    </source>
</reference>
<dbReference type="RefSeq" id="WP_116621860.1">
    <property type="nucleotide sequence ID" value="NZ_QURN01000001.1"/>
</dbReference>
<evidence type="ECO:0000256" key="8">
    <source>
        <dbReference type="PROSITE-ProRule" id="PRU00169"/>
    </source>
</evidence>
<comment type="catalytic activity">
    <reaction evidence="1">
        <text>ATP + protein L-histidine = ADP + protein N-phospho-L-histidine.</text>
        <dbReference type="EC" id="2.7.13.3"/>
    </reaction>
</comment>